<evidence type="ECO:0000313" key="2">
    <source>
        <dbReference type="EMBL" id="KAK5853474.1"/>
    </source>
</evidence>
<dbReference type="GO" id="GO:0003676">
    <property type="term" value="F:nucleic acid binding"/>
    <property type="evidence" value="ECO:0007669"/>
    <property type="project" value="InterPro"/>
</dbReference>
<reference evidence="2 3" key="2">
    <citation type="journal article" date="2023" name="Mol. Biol. Evol.">
        <title>Genomics of Secondarily Temperate Adaptation in the Only Non-Antarctic Icefish.</title>
        <authorList>
            <person name="Rivera-Colon A.G."/>
            <person name="Rayamajhi N."/>
            <person name="Minhas B.F."/>
            <person name="Madrigal G."/>
            <person name="Bilyk K.T."/>
            <person name="Yoon V."/>
            <person name="Hune M."/>
            <person name="Gregory S."/>
            <person name="Cheng C.H.C."/>
            <person name="Catchen J.M."/>
        </authorList>
    </citation>
    <scope>NUCLEOTIDE SEQUENCE [LARGE SCALE GENOMIC DNA]</scope>
    <source>
        <strain evidence="2">JMC-PN-2008</strain>
    </source>
</reference>
<accession>A0AAN7X537</accession>
<dbReference type="EMBL" id="JAUZQC010000019">
    <property type="protein sequence ID" value="KAK5853474.1"/>
    <property type="molecule type" value="Genomic_DNA"/>
</dbReference>
<protein>
    <submittedName>
        <fullName evidence="2">Uncharacterized protein</fullName>
    </submittedName>
</protein>
<organism evidence="2 3">
    <name type="scientific">Eleginops maclovinus</name>
    <name type="common">Patagonian blennie</name>
    <name type="synonym">Eleginus maclovinus</name>
    <dbReference type="NCBI Taxonomy" id="56733"/>
    <lineage>
        <taxon>Eukaryota</taxon>
        <taxon>Metazoa</taxon>
        <taxon>Chordata</taxon>
        <taxon>Craniata</taxon>
        <taxon>Vertebrata</taxon>
        <taxon>Euteleostomi</taxon>
        <taxon>Actinopterygii</taxon>
        <taxon>Neopterygii</taxon>
        <taxon>Teleostei</taxon>
        <taxon>Neoteleostei</taxon>
        <taxon>Acanthomorphata</taxon>
        <taxon>Eupercaria</taxon>
        <taxon>Perciformes</taxon>
        <taxon>Notothenioidei</taxon>
        <taxon>Eleginopidae</taxon>
        <taxon>Eleginops</taxon>
    </lineage>
</organism>
<dbReference type="InterPro" id="IPR036397">
    <property type="entry name" value="RNaseH_sf"/>
</dbReference>
<dbReference type="Proteomes" id="UP001346869">
    <property type="component" value="Unassembled WGS sequence"/>
</dbReference>
<name>A0AAN7X537_ELEMC</name>
<keyword evidence="3" id="KW-1185">Reference proteome</keyword>
<gene>
    <name evidence="2" type="ORF">PBY51_014621</name>
</gene>
<reference evidence="2 3" key="1">
    <citation type="journal article" date="2023" name="Genes (Basel)">
        <title>Chromosome-Level Genome Assembly and Circadian Gene Repertoire of the Patagonia Blennie Eleginops maclovinus-The Closest Ancestral Proxy of Antarctic Cryonotothenioids.</title>
        <authorList>
            <person name="Cheng C.C."/>
            <person name="Rivera-Colon A.G."/>
            <person name="Minhas B.F."/>
            <person name="Wilson L."/>
            <person name="Rayamajhi N."/>
            <person name="Vargas-Chacoff L."/>
            <person name="Catchen J.M."/>
        </authorList>
    </citation>
    <scope>NUCLEOTIDE SEQUENCE [LARGE SCALE GENOMIC DNA]</scope>
    <source>
        <strain evidence="2">JMC-PN-2008</strain>
    </source>
</reference>
<feature type="region of interest" description="Disordered" evidence="1">
    <location>
        <begin position="1"/>
        <end position="29"/>
    </location>
</feature>
<dbReference type="Gene3D" id="3.30.420.10">
    <property type="entry name" value="Ribonuclease H-like superfamily/Ribonuclease H"/>
    <property type="match status" value="1"/>
</dbReference>
<sequence>MDYNPAAPQGPPVQEGTCTGRLKSASDPLKDSEKAYEKVMWSDETNIKILGINSTCRVWRKRNADYDPKNTIPSVKQFLC</sequence>
<evidence type="ECO:0000256" key="1">
    <source>
        <dbReference type="SAM" id="MobiDB-lite"/>
    </source>
</evidence>
<proteinExistence type="predicted"/>
<evidence type="ECO:0000313" key="3">
    <source>
        <dbReference type="Proteomes" id="UP001346869"/>
    </source>
</evidence>
<dbReference type="AlphaFoldDB" id="A0AAN7X537"/>
<comment type="caution">
    <text evidence="2">The sequence shown here is derived from an EMBL/GenBank/DDBJ whole genome shotgun (WGS) entry which is preliminary data.</text>
</comment>